<comment type="subcellular location">
    <subcellularLocation>
        <location evidence="2">Cell membrane</location>
        <topology evidence="2">Multi-pass membrane protein</topology>
    </subcellularLocation>
</comment>
<dbReference type="PANTHER" id="PTHR28259:SF1">
    <property type="entry name" value="FLUORIDE EXPORT PROTEIN 1-RELATED"/>
    <property type="match status" value="1"/>
</dbReference>
<name>A0A9P5TCL1_9AGAM</name>
<dbReference type="PANTHER" id="PTHR28259">
    <property type="entry name" value="FLUORIDE EXPORT PROTEIN 1-RELATED"/>
    <property type="match status" value="1"/>
</dbReference>
<keyword evidence="5 9" id="KW-1133">Transmembrane helix</keyword>
<feature type="transmembrane region" description="Helical" evidence="9">
    <location>
        <begin position="163"/>
        <end position="184"/>
    </location>
</feature>
<dbReference type="GO" id="GO:0005886">
    <property type="term" value="C:plasma membrane"/>
    <property type="evidence" value="ECO:0007669"/>
    <property type="project" value="UniProtKB-SubCell"/>
</dbReference>
<dbReference type="AlphaFoldDB" id="A0A9P5TCL1"/>
<organism evidence="10 11">
    <name type="scientific">Russula ochroleuca</name>
    <dbReference type="NCBI Taxonomy" id="152965"/>
    <lineage>
        <taxon>Eukaryota</taxon>
        <taxon>Fungi</taxon>
        <taxon>Dikarya</taxon>
        <taxon>Basidiomycota</taxon>
        <taxon>Agaricomycotina</taxon>
        <taxon>Agaricomycetes</taxon>
        <taxon>Russulales</taxon>
        <taxon>Russulaceae</taxon>
        <taxon>Russula</taxon>
    </lineage>
</organism>
<dbReference type="Pfam" id="PF02537">
    <property type="entry name" value="CRCB"/>
    <property type="match status" value="2"/>
</dbReference>
<gene>
    <name evidence="10" type="ORF">DFH94DRAFT_791902</name>
</gene>
<comment type="caution">
    <text evidence="10">The sequence shown here is derived from an EMBL/GenBank/DDBJ whole genome shotgun (WGS) entry which is preliminary data.</text>
</comment>
<feature type="transmembrane region" description="Helical" evidence="9">
    <location>
        <begin position="261"/>
        <end position="284"/>
    </location>
</feature>
<feature type="transmembrane region" description="Helical" evidence="9">
    <location>
        <begin position="102"/>
        <end position="124"/>
    </location>
</feature>
<keyword evidence="4 9" id="KW-0812">Transmembrane</keyword>
<evidence type="ECO:0000256" key="7">
    <source>
        <dbReference type="ARBA" id="ARBA00035120"/>
    </source>
</evidence>
<evidence type="ECO:0000256" key="1">
    <source>
        <dbReference type="ARBA" id="ARBA00002598"/>
    </source>
</evidence>
<reference evidence="10" key="1">
    <citation type="submission" date="2019-10" db="EMBL/GenBank/DDBJ databases">
        <authorList>
            <consortium name="DOE Joint Genome Institute"/>
            <person name="Kuo A."/>
            <person name="Miyauchi S."/>
            <person name="Kiss E."/>
            <person name="Drula E."/>
            <person name="Kohler A."/>
            <person name="Sanchez-Garcia M."/>
            <person name="Andreopoulos B."/>
            <person name="Barry K.W."/>
            <person name="Bonito G."/>
            <person name="Buee M."/>
            <person name="Carver A."/>
            <person name="Chen C."/>
            <person name="Cichocki N."/>
            <person name="Clum A."/>
            <person name="Culley D."/>
            <person name="Crous P.W."/>
            <person name="Fauchery L."/>
            <person name="Girlanda M."/>
            <person name="Hayes R."/>
            <person name="Keri Z."/>
            <person name="LaButti K."/>
            <person name="Lipzen A."/>
            <person name="Lombard V."/>
            <person name="Magnuson J."/>
            <person name="Maillard F."/>
            <person name="Morin E."/>
            <person name="Murat C."/>
            <person name="Nolan M."/>
            <person name="Ohm R."/>
            <person name="Pangilinan J."/>
            <person name="Pereira M."/>
            <person name="Perotto S."/>
            <person name="Peter M."/>
            <person name="Riley R."/>
            <person name="Sitrit Y."/>
            <person name="Stielow B."/>
            <person name="Szollosi G."/>
            <person name="Zifcakova L."/>
            <person name="Stursova M."/>
            <person name="Spatafora J.W."/>
            <person name="Tedersoo L."/>
            <person name="Vaario L.-M."/>
            <person name="Yamada A."/>
            <person name="Yan M."/>
            <person name="Wang P."/>
            <person name="Xu J."/>
            <person name="Bruns T."/>
            <person name="Baldrian P."/>
            <person name="Vilgalys R."/>
            <person name="Henrissat B."/>
            <person name="Grigoriev I.V."/>
            <person name="Hibbett D."/>
            <person name="Nagy L.G."/>
            <person name="Martin F.M."/>
        </authorList>
    </citation>
    <scope>NUCLEOTIDE SEQUENCE</scope>
    <source>
        <strain evidence="10">Prilba</strain>
    </source>
</reference>
<evidence type="ECO:0000256" key="4">
    <source>
        <dbReference type="ARBA" id="ARBA00022692"/>
    </source>
</evidence>
<feature type="transmembrane region" description="Helical" evidence="9">
    <location>
        <begin position="136"/>
        <end position="157"/>
    </location>
</feature>
<dbReference type="GO" id="GO:1903425">
    <property type="term" value="F:fluoride transmembrane transporter activity"/>
    <property type="evidence" value="ECO:0007669"/>
    <property type="project" value="TreeGrafter"/>
</dbReference>
<evidence type="ECO:0000256" key="9">
    <source>
        <dbReference type="SAM" id="Phobius"/>
    </source>
</evidence>
<evidence type="ECO:0000256" key="6">
    <source>
        <dbReference type="ARBA" id="ARBA00023136"/>
    </source>
</evidence>
<keyword evidence="11" id="KW-1185">Reference proteome</keyword>
<dbReference type="InterPro" id="IPR003691">
    <property type="entry name" value="FluC"/>
</dbReference>
<reference evidence="10" key="2">
    <citation type="journal article" date="2020" name="Nat. Commun.">
        <title>Large-scale genome sequencing of mycorrhizal fungi provides insights into the early evolution of symbiotic traits.</title>
        <authorList>
            <person name="Miyauchi S."/>
            <person name="Kiss E."/>
            <person name="Kuo A."/>
            <person name="Drula E."/>
            <person name="Kohler A."/>
            <person name="Sanchez-Garcia M."/>
            <person name="Morin E."/>
            <person name="Andreopoulos B."/>
            <person name="Barry K.W."/>
            <person name="Bonito G."/>
            <person name="Buee M."/>
            <person name="Carver A."/>
            <person name="Chen C."/>
            <person name="Cichocki N."/>
            <person name="Clum A."/>
            <person name="Culley D."/>
            <person name="Crous P.W."/>
            <person name="Fauchery L."/>
            <person name="Girlanda M."/>
            <person name="Hayes R.D."/>
            <person name="Keri Z."/>
            <person name="LaButti K."/>
            <person name="Lipzen A."/>
            <person name="Lombard V."/>
            <person name="Magnuson J."/>
            <person name="Maillard F."/>
            <person name="Murat C."/>
            <person name="Nolan M."/>
            <person name="Ohm R.A."/>
            <person name="Pangilinan J."/>
            <person name="Pereira M.F."/>
            <person name="Perotto S."/>
            <person name="Peter M."/>
            <person name="Pfister S."/>
            <person name="Riley R."/>
            <person name="Sitrit Y."/>
            <person name="Stielow J.B."/>
            <person name="Szollosi G."/>
            <person name="Zifcakova L."/>
            <person name="Stursova M."/>
            <person name="Spatafora J.W."/>
            <person name="Tedersoo L."/>
            <person name="Vaario L.M."/>
            <person name="Yamada A."/>
            <person name="Yan M."/>
            <person name="Wang P."/>
            <person name="Xu J."/>
            <person name="Bruns T."/>
            <person name="Baldrian P."/>
            <person name="Vilgalys R."/>
            <person name="Dunand C."/>
            <person name="Henrissat B."/>
            <person name="Grigoriev I.V."/>
            <person name="Hibbett D."/>
            <person name="Nagy L.G."/>
            <person name="Martin F.M."/>
        </authorList>
    </citation>
    <scope>NUCLEOTIDE SEQUENCE</scope>
    <source>
        <strain evidence="10">Prilba</strain>
    </source>
</reference>
<dbReference type="Proteomes" id="UP000759537">
    <property type="component" value="Unassembled WGS sequence"/>
</dbReference>
<evidence type="ECO:0000256" key="5">
    <source>
        <dbReference type="ARBA" id="ARBA00022989"/>
    </source>
</evidence>
<evidence type="ECO:0000256" key="3">
    <source>
        <dbReference type="ARBA" id="ARBA00022475"/>
    </source>
</evidence>
<protein>
    <submittedName>
        <fullName evidence="10">CrcB-like protein-domain-containing protein</fullName>
    </submittedName>
</protein>
<evidence type="ECO:0000256" key="2">
    <source>
        <dbReference type="ARBA" id="ARBA00004651"/>
    </source>
</evidence>
<evidence type="ECO:0000256" key="8">
    <source>
        <dbReference type="ARBA" id="ARBA00035585"/>
    </source>
</evidence>
<feature type="transmembrane region" description="Helical" evidence="9">
    <location>
        <begin position="25"/>
        <end position="43"/>
    </location>
</feature>
<evidence type="ECO:0000313" key="10">
    <source>
        <dbReference type="EMBL" id="KAF8484876.1"/>
    </source>
</evidence>
<feature type="transmembrane region" description="Helical" evidence="9">
    <location>
        <begin position="55"/>
        <end position="82"/>
    </location>
</feature>
<accession>A0A9P5TCL1</accession>
<evidence type="ECO:0000313" key="11">
    <source>
        <dbReference type="Proteomes" id="UP000759537"/>
    </source>
</evidence>
<comment type="catalytic activity">
    <reaction evidence="8">
        <text>fluoride(in) = fluoride(out)</text>
        <dbReference type="Rhea" id="RHEA:76159"/>
        <dbReference type="ChEBI" id="CHEBI:17051"/>
    </reaction>
    <physiologicalReaction direction="left-to-right" evidence="8">
        <dbReference type="Rhea" id="RHEA:76160"/>
    </physiologicalReaction>
</comment>
<dbReference type="OrthoDB" id="409792at2759"/>
<comment type="similarity">
    <text evidence="7">Belongs to the fluoride channel Fluc/FEX (TC 1.A.43) family.</text>
</comment>
<comment type="function">
    <text evidence="1">Fluoride channel required for the rapid expulsion of cytoplasmic fluoride.</text>
</comment>
<sequence>MPASVFGVLARLGLQALGTYDGKSIFILAYPQAVGCLIMGIALPLKDTFSNYAPFYTAITTGFCGSLTTFSGWQLDIFFSWINEGQYHRSGLRDVVDGVGKVSFTLSISMASLFLGVHIGTTLLPVIPKMRPPSSAMLYTASVISVLVYVATFPAYFCLSPSFRHQATAALLFSFPGTLMRYVLSTLLNPRLKLLPIGTLAANELGTSLLAMFHALQGLRHPVSPSACSILQGLDDGYCGCLTTVSTFASELRALGSRRGLLYGTISIVVGQILMVLILGSAVWTGRVSSQISCTPIL</sequence>
<keyword evidence="6 9" id="KW-0472">Membrane</keyword>
<dbReference type="EMBL" id="WHVB01000003">
    <property type="protein sequence ID" value="KAF8484876.1"/>
    <property type="molecule type" value="Genomic_DNA"/>
</dbReference>
<proteinExistence type="inferred from homology"/>
<keyword evidence="3" id="KW-1003">Cell membrane</keyword>